<keyword evidence="2" id="KW-0813">Transport</keyword>
<dbReference type="Proteomes" id="UP000199042">
    <property type="component" value="Unassembled WGS sequence"/>
</dbReference>
<dbReference type="EMBL" id="FNQH01000004">
    <property type="protein sequence ID" value="SEA66839.1"/>
    <property type="molecule type" value="Genomic_DNA"/>
</dbReference>
<dbReference type="GO" id="GO:0009401">
    <property type="term" value="P:phosphoenolpyruvate-dependent sugar phosphotransferase system"/>
    <property type="evidence" value="ECO:0007669"/>
    <property type="project" value="UniProtKB-KW"/>
</dbReference>
<evidence type="ECO:0000256" key="3">
    <source>
        <dbReference type="ARBA" id="ARBA00022490"/>
    </source>
</evidence>
<comment type="subcellular location">
    <subcellularLocation>
        <location evidence="1">Cytoplasm</location>
    </subcellularLocation>
</comment>
<dbReference type="InterPro" id="IPR033887">
    <property type="entry name" value="PTS_IIA_man"/>
</dbReference>
<dbReference type="NCBIfam" id="NF040761">
    <property type="entry name" value="AgaF"/>
    <property type="match status" value="1"/>
</dbReference>
<feature type="domain" description="PTS EIIA type-4" evidence="8">
    <location>
        <begin position="1"/>
        <end position="126"/>
    </location>
</feature>
<keyword evidence="7" id="KW-0418">Kinase</keyword>
<comment type="caution">
    <text evidence="9">The sequence shown here is derived from an EMBL/GenBank/DDBJ whole genome shotgun (WGS) entry which is preliminary data.</text>
</comment>
<keyword evidence="4" id="KW-0762">Sugar transport</keyword>
<evidence type="ECO:0000313" key="9">
    <source>
        <dbReference type="EMBL" id="SEA66839.1"/>
    </source>
</evidence>
<proteinExistence type="predicted"/>
<keyword evidence="6" id="KW-0598">Phosphotransferase system</keyword>
<evidence type="ECO:0000256" key="5">
    <source>
        <dbReference type="ARBA" id="ARBA00022679"/>
    </source>
</evidence>
<dbReference type="InterPro" id="IPR036662">
    <property type="entry name" value="PTS_EIIA_man-typ_sf"/>
</dbReference>
<gene>
    <name evidence="9" type="ORF">SAMN04488525_104136</name>
</gene>
<sequence>MIGCIVTGHGEFAIGMTKALTMIGGDQEHYAVVPFFEEDSLEMFENNMEESIANLRQHTDGVIIFTDLMGGTPFRTAMIKASEYDKVEVITGTNLPMLIEIGLGRTYSEDVDALAEQAVQVGMQGVQHPKLPVDKEEQENEEMEGI</sequence>
<dbReference type="PROSITE" id="PS51096">
    <property type="entry name" value="PTS_EIIA_TYPE_4"/>
    <property type="match status" value="1"/>
</dbReference>
<protein>
    <submittedName>
        <fullName evidence="9">PTS system, N-acetylgalactosamine-specific IIA component</fullName>
    </submittedName>
</protein>
<keyword evidence="5" id="KW-0808">Transferase</keyword>
<name>A0AB38A1L6_9LACT</name>
<dbReference type="Gene3D" id="3.40.50.510">
    <property type="entry name" value="Phosphotransferase system, mannose-type IIA component"/>
    <property type="match status" value="1"/>
</dbReference>
<dbReference type="RefSeq" id="WP_176974238.1">
    <property type="nucleotide sequence ID" value="NZ_FJNA01000002.1"/>
</dbReference>
<dbReference type="CDD" id="cd00006">
    <property type="entry name" value="PTS_IIA_man"/>
    <property type="match status" value="1"/>
</dbReference>
<dbReference type="PANTHER" id="PTHR33799:SF1">
    <property type="entry name" value="PTS SYSTEM MANNOSE-SPECIFIC EIIAB COMPONENT-RELATED"/>
    <property type="match status" value="1"/>
</dbReference>
<evidence type="ECO:0000256" key="4">
    <source>
        <dbReference type="ARBA" id="ARBA00022597"/>
    </source>
</evidence>
<evidence type="ECO:0000256" key="2">
    <source>
        <dbReference type="ARBA" id="ARBA00022448"/>
    </source>
</evidence>
<evidence type="ECO:0000256" key="6">
    <source>
        <dbReference type="ARBA" id="ARBA00022683"/>
    </source>
</evidence>
<dbReference type="PANTHER" id="PTHR33799">
    <property type="entry name" value="PTS PERMEASE-RELATED-RELATED"/>
    <property type="match status" value="1"/>
</dbReference>
<accession>A0AB38A1L6</accession>
<evidence type="ECO:0000256" key="7">
    <source>
        <dbReference type="ARBA" id="ARBA00022777"/>
    </source>
</evidence>
<evidence type="ECO:0000256" key="1">
    <source>
        <dbReference type="ARBA" id="ARBA00004496"/>
    </source>
</evidence>
<evidence type="ECO:0000313" key="10">
    <source>
        <dbReference type="Proteomes" id="UP000199042"/>
    </source>
</evidence>
<organism evidence="9 10">
    <name type="scientific">Trichococcus collinsii</name>
    <dbReference type="NCBI Taxonomy" id="157076"/>
    <lineage>
        <taxon>Bacteria</taxon>
        <taxon>Bacillati</taxon>
        <taxon>Bacillota</taxon>
        <taxon>Bacilli</taxon>
        <taxon>Lactobacillales</taxon>
        <taxon>Carnobacteriaceae</taxon>
        <taxon>Trichococcus</taxon>
    </lineage>
</organism>
<reference evidence="9 10" key="1">
    <citation type="submission" date="2016-10" db="EMBL/GenBank/DDBJ databases">
        <authorList>
            <person name="Varghese N."/>
            <person name="Submissions S."/>
        </authorList>
    </citation>
    <scope>NUCLEOTIDE SEQUENCE [LARGE SCALE GENOMIC DNA]</scope>
    <source>
        <strain evidence="9 10">DSM 14526</strain>
    </source>
</reference>
<dbReference type="InterPro" id="IPR004701">
    <property type="entry name" value="PTS_EIIA_man-typ"/>
</dbReference>
<dbReference type="Pfam" id="PF03610">
    <property type="entry name" value="EIIA-man"/>
    <property type="match status" value="1"/>
</dbReference>
<dbReference type="AlphaFoldDB" id="A0AB38A1L6"/>
<dbReference type="GO" id="GO:0016301">
    <property type="term" value="F:kinase activity"/>
    <property type="evidence" value="ECO:0007669"/>
    <property type="project" value="UniProtKB-KW"/>
</dbReference>
<keyword evidence="10" id="KW-1185">Reference proteome</keyword>
<dbReference type="GO" id="GO:0005737">
    <property type="term" value="C:cytoplasm"/>
    <property type="evidence" value="ECO:0007669"/>
    <property type="project" value="UniProtKB-SubCell"/>
</dbReference>
<dbReference type="InterPro" id="IPR051471">
    <property type="entry name" value="Bacterial_PTS_sugar_comp"/>
</dbReference>
<evidence type="ECO:0000259" key="8">
    <source>
        <dbReference type="PROSITE" id="PS51096"/>
    </source>
</evidence>
<keyword evidence="3" id="KW-0963">Cytoplasm</keyword>
<dbReference type="GO" id="GO:0016020">
    <property type="term" value="C:membrane"/>
    <property type="evidence" value="ECO:0007669"/>
    <property type="project" value="InterPro"/>
</dbReference>
<dbReference type="SUPFAM" id="SSF53062">
    <property type="entry name" value="PTS system fructose IIA component-like"/>
    <property type="match status" value="1"/>
</dbReference>